<dbReference type="AlphaFoldDB" id="A0A7X1I3X3"/>
<dbReference type="EMBL" id="JACMHY010000011">
    <property type="protein sequence ID" value="MBC2868276.1"/>
    <property type="molecule type" value="Genomic_DNA"/>
</dbReference>
<name>A0A7X1I3X3_9ACTN</name>
<dbReference type="OrthoDB" id="4196914at2"/>
<comment type="caution">
    <text evidence="1">The sequence shown here is derived from an EMBL/GenBank/DDBJ whole genome shotgun (WGS) entry which is preliminary data.</text>
</comment>
<reference evidence="1 2" key="1">
    <citation type="submission" date="2020-08" db="EMBL/GenBank/DDBJ databases">
        <title>Whole-Genome Sequence of French Clinical Streptomyces mexicanus Strain Q0842.</title>
        <authorList>
            <person name="Boxberger M."/>
            <person name="La Scola B."/>
        </authorList>
    </citation>
    <scope>NUCLEOTIDE SEQUENCE [LARGE SCALE GENOMIC DNA]</scope>
    <source>
        <strain evidence="1 2">Marseille-Q0842</strain>
    </source>
</reference>
<organism evidence="1 2">
    <name type="scientific">Streptomyces mexicanus</name>
    <dbReference type="NCBI Taxonomy" id="178566"/>
    <lineage>
        <taxon>Bacteria</taxon>
        <taxon>Bacillati</taxon>
        <taxon>Actinomycetota</taxon>
        <taxon>Actinomycetes</taxon>
        <taxon>Kitasatosporales</taxon>
        <taxon>Streptomycetaceae</taxon>
        <taxon>Streptomyces</taxon>
    </lineage>
</organism>
<dbReference type="Proteomes" id="UP000517694">
    <property type="component" value="Unassembled WGS sequence"/>
</dbReference>
<protein>
    <submittedName>
        <fullName evidence="1">Uncharacterized protein</fullName>
    </submittedName>
</protein>
<evidence type="ECO:0000313" key="1">
    <source>
        <dbReference type="EMBL" id="MBC2868276.1"/>
    </source>
</evidence>
<proteinExistence type="predicted"/>
<gene>
    <name evidence="1" type="ORF">H1R13_25925</name>
</gene>
<sequence length="218" mass="23980">MNDPAAPESERFLACLALTTWAEPQGYEAVLRAAADPKNAPWYGVLIDRKFSVDSTFAQLATAAGERDMVAEKGTKEQRVEVLRALVRLADREYFEDELGEIIDDDTLMLLLDDVRDVVERGVRFIADGGKRSFDLTTQLVDLAVGAARVDVPLAVELTQRGLSVSSSPRALRHAVTLIHRAPGPEGQRFAEYVMSIGDEEVRMLVREAVARTAPARA</sequence>
<keyword evidence="2" id="KW-1185">Reference proteome</keyword>
<evidence type="ECO:0000313" key="2">
    <source>
        <dbReference type="Proteomes" id="UP000517694"/>
    </source>
</evidence>
<accession>A0A7X1I3X3</accession>